<evidence type="ECO:0000313" key="2">
    <source>
        <dbReference type="Proteomes" id="UP000827092"/>
    </source>
</evidence>
<evidence type="ECO:0000313" key="1">
    <source>
        <dbReference type="EMBL" id="KAG8194976.1"/>
    </source>
</evidence>
<proteinExistence type="predicted"/>
<dbReference type="Proteomes" id="UP000827092">
    <property type="component" value="Unassembled WGS sequence"/>
</dbReference>
<keyword evidence="2" id="KW-1185">Reference proteome</keyword>
<sequence>MWNPAWNKRATTSAAKKRNLVPLNFPTGGRGLMSSSSHGEVKTAWWTGGWIIIYNCFITGFRHCGDGRA</sequence>
<dbReference type="EMBL" id="JAFNEN010000095">
    <property type="protein sequence ID" value="KAG8194976.1"/>
    <property type="molecule type" value="Genomic_DNA"/>
</dbReference>
<organism evidence="1 2">
    <name type="scientific">Oedothorax gibbosus</name>
    <dbReference type="NCBI Taxonomy" id="931172"/>
    <lineage>
        <taxon>Eukaryota</taxon>
        <taxon>Metazoa</taxon>
        <taxon>Ecdysozoa</taxon>
        <taxon>Arthropoda</taxon>
        <taxon>Chelicerata</taxon>
        <taxon>Arachnida</taxon>
        <taxon>Araneae</taxon>
        <taxon>Araneomorphae</taxon>
        <taxon>Entelegynae</taxon>
        <taxon>Araneoidea</taxon>
        <taxon>Linyphiidae</taxon>
        <taxon>Erigoninae</taxon>
        <taxon>Oedothorax</taxon>
    </lineage>
</organism>
<dbReference type="AlphaFoldDB" id="A0AAV6VFZ3"/>
<protein>
    <submittedName>
        <fullName evidence="1">Uncharacterized protein</fullName>
    </submittedName>
</protein>
<comment type="caution">
    <text evidence="1">The sequence shown here is derived from an EMBL/GenBank/DDBJ whole genome shotgun (WGS) entry which is preliminary data.</text>
</comment>
<reference evidence="1 2" key="1">
    <citation type="journal article" date="2022" name="Nat. Ecol. Evol.">
        <title>A masculinizing supergene underlies an exaggerated male reproductive morph in a spider.</title>
        <authorList>
            <person name="Hendrickx F."/>
            <person name="De Corte Z."/>
            <person name="Sonet G."/>
            <person name="Van Belleghem S.M."/>
            <person name="Kostlbacher S."/>
            <person name="Vangestel C."/>
        </authorList>
    </citation>
    <scope>NUCLEOTIDE SEQUENCE [LARGE SCALE GENOMIC DNA]</scope>
    <source>
        <strain evidence="1">W744_W776</strain>
    </source>
</reference>
<accession>A0AAV6VFZ3</accession>
<name>A0AAV6VFZ3_9ARAC</name>
<gene>
    <name evidence="1" type="ORF">JTE90_008154</name>
</gene>